<dbReference type="SUPFAM" id="SSF52540">
    <property type="entry name" value="P-loop containing nucleoside triphosphate hydrolases"/>
    <property type="match status" value="1"/>
</dbReference>
<reference evidence="1" key="1">
    <citation type="submission" date="2024-02" db="EMBL/GenBank/DDBJ databases">
        <authorList>
            <consortium name="ELIXIR-Norway"/>
            <consortium name="Elixir Norway"/>
        </authorList>
    </citation>
    <scope>NUCLEOTIDE SEQUENCE</scope>
</reference>
<proteinExistence type="predicted"/>
<protein>
    <submittedName>
        <fullName evidence="1">Uncharacterized protein</fullName>
    </submittedName>
</protein>
<dbReference type="PANTHER" id="PTHR19306">
    <property type="entry name" value="STRUCTURAL MAINTENANCE OF CHROMOSOMES 5,6 SMC5, SMC6"/>
    <property type="match status" value="1"/>
</dbReference>
<gene>
    <name evidence="1" type="ORF">CSSPJE1EN1_LOCUS11747</name>
</gene>
<evidence type="ECO:0000313" key="1">
    <source>
        <dbReference type="EMBL" id="CAK9266269.1"/>
    </source>
</evidence>
<dbReference type="Gene3D" id="3.40.50.300">
    <property type="entry name" value="P-loop containing nucleotide triphosphate hydrolases"/>
    <property type="match status" value="2"/>
</dbReference>
<keyword evidence="2" id="KW-1185">Reference proteome</keyword>
<dbReference type="InterPro" id="IPR003395">
    <property type="entry name" value="RecF/RecN/SMC_N"/>
</dbReference>
<accession>A0ABP0WHI4</accession>
<dbReference type="PANTHER" id="PTHR19306:SF6">
    <property type="entry name" value="STRUCTURAL MAINTENANCE OF CHROMOSOMES PROTEIN 6"/>
    <property type="match status" value="1"/>
</dbReference>
<evidence type="ECO:0000313" key="2">
    <source>
        <dbReference type="Proteomes" id="UP001497444"/>
    </source>
</evidence>
<dbReference type="Pfam" id="PF02463">
    <property type="entry name" value="SMC_N"/>
    <property type="match status" value="1"/>
</dbReference>
<name>A0ABP0WHI4_9BRYO</name>
<dbReference type="Gene3D" id="1.10.287.1490">
    <property type="match status" value="1"/>
</dbReference>
<dbReference type="InterPro" id="IPR027417">
    <property type="entry name" value="P-loop_NTPase"/>
</dbReference>
<dbReference type="EMBL" id="OZ020113">
    <property type="protein sequence ID" value="CAK9266269.1"/>
    <property type="molecule type" value="Genomic_DNA"/>
</dbReference>
<organism evidence="1 2">
    <name type="scientific">Sphagnum jensenii</name>
    <dbReference type="NCBI Taxonomy" id="128206"/>
    <lineage>
        <taxon>Eukaryota</taxon>
        <taxon>Viridiplantae</taxon>
        <taxon>Streptophyta</taxon>
        <taxon>Embryophyta</taxon>
        <taxon>Bryophyta</taxon>
        <taxon>Sphagnophytina</taxon>
        <taxon>Sphagnopsida</taxon>
        <taxon>Sphagnales</taxon>
        <taxon>Sphagnaceae</taxon>
        <taxon>Sphagnum</taxon>
    </lineage>
</organism>
<sequence length="1055" mass="119587">MIPSGEVYRMEEIAEKAGSIKRIKLQNFMCHSSLIIELEDHVNFITGQNGSGKSAILTALCVAFGIKARGTQRASSLKDFIKNGCGCGSVSVDIKNEGEDAFKPPLYGKVITVERRITETTQTFCMKDEKGKKVAGKREDLQELLDHFNIEVDNPCVIMTQDKSREFLHAGSGKEKFKFYFKATLLQQVAELLMTIREKIENAAAVVEELKQEMVPFIEELKTLDEQIRNAQEIEEMAQQVGVLKKKLAWCWVYDTQKKLQLETQNLEKFQSRIPTCQRKIDEAEEVTKNVQEAIRLKQASIAGLLETSNQQRNSQNELQQALSLATREKAGLEEDLNNKQCQIARQMEQLQTLEQHVTEVRNRHVQDTQAEEAVRQEQFKKLNLNVEAAQCELRQIREEEANLQGQVDDINQQVNGIKLEMEELGAKLRDTQGYIRRLKSQQSNVMTTFGGDKVLKLLQTVEAQSRGFTCPPVGPLGSHTALVGNDKWSLAIEVAVGKLLNAFIVTNQKDMLLLRKCAQWSNYGYVQIIIYDFDRPPLQLPPHLLPDPSLRTVMSVLQSDNHVVMNVLVDQGSIERQVLAKDYNEGKLIAFGNSHLSNNVKEVLTADGIKLFSRNGSETILNRDRRVQGRLGVHVGHQLETAEVEASALQETIHSAENRKRAAADSAHNFQMRLQAMKRRRQDFQRNITGLELQLRDMQNAAQAESDMNVEPDVNELEGEISKAKEGIQANEDMLVKLTFSLQRAQEKVDAAKARFDALRESARGDIEATKVAEEELLTLEEELRTAVLALEHFQKIMQTRVLPDICEAEKAVENLHKELEETTGKASQVCPEEEVTGLGGVDKSPQEYSIILCRLQDRVRREERNNEPLEDLENKRQKIERRVVKKELTYKSLKGKLELLDGTYQIRLKKFQKNAIRLRQQLTWQFNGHLRKKGFSGSVKVDYSTETLSLEVQMPQDVSNSAVRDTRALSGGERSYSTLSFALALHEMTEAPFRAMDEFDVFMDAISRKISLDTVVDFAVQQGSQWIFITPHDISSVKAGPFVRKQQMSAPRP</sequence>
<dbReference type="Proteomes" id="UP001497444">
    <property type="component" value="Chromosome 18"/>
</dbReference>